<accession>A0A3G1KZ22</accession>
<dbReference type="AlphaFoldDB" id="A0A3G1KZ22"/>
<keyword evidence="2" id="KW-1185">Reference proteome</keyword>
<proteinExistence type="predicted"/>
<organism evidence="1 2">
    <name type="scientific">Formimonas warabiya</name>
    <dbReference type="NCBI Taxonomy" id="1761012"/>
    <lineage>
        <taxon>Bacteria</taxon>
        <taxon>Bacillati</taxon>
        <taxon>Bacillota</taxon>
        <taxon>Clostridia</taxon>
        <taxon>Eubacteriales</taxon>
        <taxon>Peptococcaceae</taxon>
        <taxon>Candidatus Formimonas</taxon>
    </lineage>
</organism>
<dbReference type="RefSeq" id="WP_148137001.1">
    <property type="nucleotide sequence ID" value="NZ_CP017634.1"/>
</dbReference>
<dbReference type="EMBL" id="CP017634">
    <property type="protein sequence ID" value="ATW27630.1"/>
    <property type="molecule type" value="Genomic_DNA"/>
</dbReference>
<protein>
    <submittedName>
        <fullName evidence="1">Uncharacterized protein</fullName>
    </submittedName>
</protein>
<dbReference type="KEGG" id="fwa:DCMF_25305"/>
<dbReference type="Proteomes" id="UP000323521">
    <property type="component" value="Chromosome"/>
</dbReference>
<gene>
    <name evidence="1" type="ORF">DCMF_25305</name>
</gene>
<name>A0A3G1KZ22_FORW1</name>
<evidence type="ECO:0000313" key="2">
    <source>
        <dbReference type="Proteomes" id="UP000323521"/>
    </source>
</evidence>
<evidence type="ECO:0000313" key="1">
    <source>
        <dbReference type="EMBL" id="ATW27630.1"/>
    </source>
</evidence>
<reference evidence="1 2" key="1">
    <citation type="submission" date="2016-10" db="EMBL/GenBank/DDBJ databases">
        <title>Complete Genome Sequence of Peptococcaceae strain DCMF.</title>
        <authorList>
            <person name="Edwards R.J."/>
            <person name="Holland S.I."/>
            <person name="Deshpande N.P."/>
            <person name="Wong Y.K."/>
            <person name="Ertan H."/>
            <person name="Manefield M."/>
            <person name="Russell T.L."/>
            <person name="Lee M.J."/>
        </authorList>
    </citation>
    <scope>NUCLEOTIDE SEQUENCE [LARGE SCALE GENOMIC DNA]</scope>
    <source>
        <strain evidence="1 2">DCMF</strain>
    </source>
</reference>
<sequence length="111" mass="12863">MTKLLTLCKNSTLDRYDLFVYYEKEINALQKQGSARQYKQRGFKGQINGQEITMKVSDGMNPDQTSWFFYFLHDFKFPVSLAGPEVRLPSFMLAGARHTSCQTFYNNGRCP</sequence>